<keyword evidence="2" id="KW-0472">Membrane</keyword>
<dbReference type="InterPro" id="IPR036388">
    <property type="entry name" value="WH-like_DNA-bd_sf"/>
</dbReference>
<dbReference type="STRING" id="145388.A0A0D2K7Z7"/>
<accession>A0A0D2K7Z7</accession>
<reference evidence="4 5" key="1">
    <citation type="journal article" date="2013" name="BMC Genomics">
        <title>Reconstruction of the lipid metabolism for the microalga Monoraphidium neglectum from its genome sequence reveals characteristics suitable for biofuel production.</title>
        <authorList>
            <person name="Bogen C."/>
            <person name="Al-Dilaimi A."/>
            <person name="Albersmeier A."/>
            <person name="Wichmann J."/>
            <person name="Grundmann M."/>
            <person name="Rupp O."/>
            <person name="Lauersen K.J."/>
            <person name="Blifernez-Klassen O."/>
            <person name="Kalinowski J."/>
            <person name="Goesmann A."/>
            <person name="Mussgnug J.H."/>
            <person name="Kruse O."/>
        </authorList>
    </citation>
    <scope>NUCLEOTIDE SEQUENCE [LARGE SCALE GENOMIC DNA]</scope>
    <source>
        <strain evidence="4 5">SAG 48.87</strain>
    </source>
</reference>
<feature type="transmembrane region" description="Helical" evidence="2">
    <location>
        <begin position="260"/>
        <end position="278"/>
    </location>
</feature>
<keyword evidence="2" id="KW-1133">Transmembrane helix</keyword>
<keyword evidence="2" id="KW-0812">Transmembrane</keyword>
<dbReference type="InterPro" id="IPR051832">
    <property type="entry name" value="mTOR-Rac_regulators"/>
</dbReference>
<evidence type="ECO:0000256" key="1">
    <source>
        <dbReference type="SAM" id="MobiDB-lite"/>
    </source>
</evidence>
<dbReference type="PANTHER" id="PTHR22829">
    <property type="entry name" value="DEP DOMAIN PROTEIN"/>
    <property type="match status" value="1"/>
</dbReference>
<dbReference type="GeneID" id="25733694"/>
<dbReference type="GO" id="GO:0035556">
    <property type="term" value="P:intracellular signal transduction"/>
    <property type="evidence" value="ECO:0007669"/>
    <property type="project" value="InterPro"/>
</dbReference>
<evidence type="ECO:0000256" key="2">
    <source>
        <dbReference type="SAM" id="Phobius"/>
    </source>
</evidence>
<dbReference type="Gene3D" id="1.10.10.10">
    <property type="entry name" value="Winged helix-like DNA-binding domain superfamily/Winged helix DNA-binding domain"/>
    <property type="match status" value="1"/>
</dbReference>
<dbReference type="PROSITE" id="PS50186">
    <property type="entry name" value="DEP"/>
    <property type="match status" value="1"/>
</dbReference>
<feature type="domain" description="DEP" evidence="3">
    <location>
        <begin position="24"/>
        <end position="100"/>
    </location>
</feature>
<dbReference type="RefSeq" id="XP_013905372.1">
    <property type="nucleotide sequence ID" value="XM_014049918.1"/>
</dbReference>
<feature type="region of interest" description="Disordered" evidence="1">
    <location>
        <begin position="347"/>
        <end position="370"/>
    </location>
</feature>
<dbReference type="SUPFAM" id="SSF46785">
    <property type="entry name" value="Winged helix' DNA-binding domain"/>
    <property type="match status" value="1"/>
</dbReference>
<dbReference type="CDD" id="cd04371">
    <property type="entry name" value="DEP"/>
    <property type="match status" value="1"/>
</dbReference>
<name>A0A0D2K7Z7_9CHLO</name>
<evidence type="ECO:0000313" key="5">
    <source>
        <dbReference type="Proteomes" id="UP000054498"/>
    </source>
</evidence>
<dbReference type="Proteomes" id="UP000054498">
    <property type="component" value="Unassembled WGS sequence"/>
</dbReference>
<dbReference type="EMBL" id="KK100383">
    <property type="protein sequence ID" value="KIZ06353.1"/>
    <property type="molecule type" value="Genomic_DNA"/>
</dbReference>
<protein>
    <submittedName>
        <fullName evidence="4">Phosphatidylinositol3,4, 5-trisphosphate-dependent Rac exchanger 2 protein</fullName>
    </submittedName>
</protein>
<dbReference type="GO" id="GO:0023051">
    <property type="term" value="P:regulation of signaling"/>
    <property type="evidence" value="ECO:0007669"/>
    <property type="project" value="TreeGrafter"/>
</dbReference>
<dbReference type="KEGG" id="mng:MNEG_1598"/>
<feature type="transmembrane region" description="Helical" evidence="2">
    <location>
        <begin position="284"/>
        <end position="305"/>
    </location>
</feature>
<gene>
    <name evidence="4" type="ORF">MNEG_1598</name>
</gene>
<evidence type="ECO:0000259" key="3">
    <source>
        <dbReference type="PROSITE" id="PS50186"/>
    </source>
</evidence>
<evidence type="ECO:0000313" key="4">
    <source>
        <dbReference type="EMBL" id="KIZ06353.1"/>
    </source>
</evidence>
<dbReference type="InterPro" id="IPR000591">
    <property type="entry name" value="DEP_dom"/>
</dbReference>
<organism evidence="4 5">
    <name type="scientific">Monoraphidium neglectum</name>
    <dbReference type="NCBI Taxonomy" id="145388"/>
    <lineage>
        <taxon>Eukaryota</taxon>
        <taxon>Viridiplantae</taxon>
        <taxon>Chlorophyta</taxon>
        <taxon>core chlorophytes</taxon>
        <taxon>Chlorophyceae</taxon>
        <taxon>CS clade</taxon>
        <taxon>Sphaeropleales</taxon>
        <taxon>Selenastraceae</taxon>
        <taxon>Monoraphidium</taxon>
    </lineage>
</organism>
<proteinExistence type="predicted"/>
<dbReference type="Pfam" id="PF00610">
    <property type="entry name" value="DEP"/>
    <property type="match status" value="1"/>
</dbReference>
<dbReference type="InterPro" id="IPR036390">
    <property type="entry name" value="WH_DNA-bd_sf"/>
</dbReference>
<sequence>MSTFAASVTQEASIEDLSELATVLKVGLGARIKDRTHRLRSYKRCFPGSAGVAWLVANGHAADADGAVALGNAMLQAGLLHHVAYEHTFKDSELLYKFTADDEAGPVRELAGGHLSGVASADGSATPVVPGTPTAAHAHAQGGLHTMASEPFRGSTRARASTGGGNAQAQAHPHAHRALINAQIHGLNARLERLAGQHAALAAATAQQQEALDGQAAADVREVREAVAQLAAALAPTQRQVLQIATQVAQLQSQMSSQRALVGTQHAIMAIAILAMGTGWAAPALWGLAAAAVGGLVAVLLGWGADDSAAAAERSSAALELLGAQRRASQQRAAGLAAGAGAGAGAGGAGGSGGSSPRLRPVNVPGGKSDGRGALRVLAAASEGSSASDAPAPATAAVEALQCGRVIRGKSIDSLVRLACNPVASLAILEAPG</sequence>
<dbReference type="OrthoDB" id="361797at2759"/>
<keyword evidence="5" id="KW-1185">Reference proteome</keyword>
<dbReference type="PANTHER" id="PTHR22829:SF16">
    <property type="entry name" value="PH DOMAIN-CONTAINING PROTEIN"/>
    <property type="match status" value="1"/>
</dbReference>
<dbReference type="SMART" id="SM00049">
    <property type="entry name" value="DEP"/>
    <property type="match status" value="1"/>
</dbReference>
<dbReference type="AlphaFoldDB" id="A0A0D2K7Z7"/>